<evidence type="ECO:0000256" key="1">
    <source>
        <dbReference type="SAM" id="Phobius"/>
    </source>
</evidence>
<accession>A0A347WGB0</accession>
<keyword evidence="3" id="KW-1185">Reference proteome</keyword>
<proteinExistence type="predicted"/>
<keyword evidence="2" id="KW-0614">Plasmid</keyword>
<sequence length="44" mass="4737">MKGAFRHRPLGSLGTRLLWFVALWVGGVSALAVVAGVLRLLIHP</sequence>
<gene>
    <name evidence="2" type="ORF">CD178_03159</name>
</gene>
<name>A0A347WGB0_9PROT</name>
<dbReference type="InterPro" id="IPR018895">
    <property type="entry name" value="DUF2474"/>
</dbReference>
<organism evidence="2 3">
    <name type="scientific">Komagataeibacter saccharivorans</name>
    <dbReference type="NCBI Taxonomy" id="265959"/>
    <lineage>
        <taxon>Bacteria</taxon>
        <taxon>Pseudomonadati</taxon>
        <taxon>Pseudomonadota</taxon>
        <taxon>Alphaproteobacteria</taxon>
        <taxon>Acetobacterales</taxon>
        <taxon>Acetobacteraceae</taxon>
        <taxon>Komagataeibacter</taxon>
    </lineage>
</organism>
<dbReference type="Pfam" id="PF10617">
    <property type="entry name" value="DUF2474"/>
    <property type="match status" value="1"/>
</dbReference>
<keyword evidence="1" id="KW-0472">Membrane</keyword>
<geneLocation type="plasmid" evidence="2 3">
    <name>unnamed1</name>
</geneLocation>
<keyword evidence="1" id="KW-0812">Transmembrane</keyword>
<dbReference type="EMBL" id="CP023037">
    <property type="protein sequence ID" value="AXY23903.1"/>
    <property type="molecule type" value="Genomic_DNA"/>
</dbReference>
<dbReference type="Proteomes" id="UP000264120">
    <property type="component" value="Plasmid unnamed1"/>
</dbReference>
<evidence type="ECO:0000313" key="2">
    <source>
        <dbReference type="EMBL" id="AXY23903.1"/>
    </source>
</evidence>
<keyword evidence="1" id="KW-1133">Transmembrane helix</keyword>
<dbReference type="KEGG" id="ksc:CD178_03159"/>
<evidence type="ECO:0000313" key="3">
    <source>
        <dbReference type="Proteomes" id="UP000264120"/>
    </source>
</evidence>
<feature type="transmembrane region" description="Helical" evidence="1">
    <location>
        <begin position="17"/>
        <end position="42"/>
    </location>
</feature>
<reference evidence="2 3" key="1">
    <citation type="submission" date="2017-08" db="EMBL/GenBank/DDBJ databases">
        <title>Complete genome sequence of Gluconacetobacter saccharivorans CV1 isolated from Fermented Vinegar.</title>
        <authorList>
            <person name="Kim S.-Y."/>
        </authorList>
    </citation>
    <scope>NUCLEOTIDE SEQUENCE [LARGE SCALE GENOMIC DNA]</scope>
    <source>
        <strain evidence="2 3">CV1</strain>
        <plasmid evidence="2 3">unnamed1</plasmid>
    </source>
</reference>
<protein>
    <recommendedName>
        <fullName evidence="4">DUF2474 domain-containing protein</fullName>
    </recommendedName>
</protein>
<dbReference type="RefSeq" id="WP_174234174.1">
    <property type="nucleotide sequence ID" value="NZ_CALCQY010000042.1"/>
</dbReference>
<evidence type="ECO:0008006" key="4">
    <source>
        <dbReference type="Google" id="ProtNLM"/>
    </source>
</evidence>
<dbReference type="AlphaFoldDB" id="A0A347WGB0"/>
<dbReference type="GeneID" id="39470833"/>